<evidence type="ECO:0000256" key="5">
    <source>
        <dbReference type="ARBA" id="ARBA00022989"/>
    </source>
</evidence>
<protein>
    <submittedName>
        <fullName evidence="9">Putative gustatory receptor 14</fullName>
    </submittedName>
</protein>
<dbReference type="PANTHER" id="PTHR21421">
    <property type="entry name" value="GUSTATORY RECEPTOR"/>
    <property type="match status" value="1"/>
</dbReference>
<evidence type="ECO:0000256" key="8">
    <source>
        <dbReference type="SAM" id="Phobius"/>
    </source>
</evidence>
<feature type="transmembrane region" description="Helical" evidence="8">
    <location>
        <begin position="297"/>
        <end position="317"/>
    </location>
</feature>
<dbReference type="GO" id="GO:0005886">
    <property type="term" value="C:plasma membrane"/>
    <property type="evidence" value="ECO:0007669"/>
    <property type="project" value="UniProtKB-SubCell"/>
</dbReference>
<name>A0A3Q8HE89_9NEOP</name>
<organism evidence="9">
    <name type="scientific">Conopomorpha sinensis</name>
    <name type="common">litch fruit borer</name>
    <dbReference type="NCBI Taxonomy" id="940481"/>
    <lineage>
        <taxon>Eukaryota</taxon>
        <taxon>Metazoa</taxon>
        <taxon>Ecdysozoa</taxon>
        <taxon>Arthropoda</taxon>
        <taxon>Hexapoda</taxon>
        <taxon>Insecta</taxon>
        <taxon>Pterygota</taxon>
        <taxon>Neoptera</taxon>
        <taxon>Endopterygota</taxon>
        <taxon>Lepidoptera</taxon>
        <taxon>Glossata</taxon>
        <taxon>Ditrysia</taxon>
        <taxon>Tineoidea</taxon>
        <taxon>Gracillariidae</taxon>
        <taxon>Conopomorpha</taxon>
    </lineage>
</organism>
<comment type="subcellular location">
    <subcellularLocation>
        <location evidence="1">Cell membrane</location>
        <topology evidence="1">Multi-pass membrane protein</topology>
    </subcellularLocation>
</comment>
<evidence type="ECO:0000256" key="3">
    <source>
        <dbReference type="ARBA" id="ARBA00022475"/>
    </source>
</evidence>
<accession>A0A3Q8HE89</accession>
<dbReference type="Pfam" id="PF06151">
    <property type="entry name" value="Trehalose_recp"/>
    <property type="match status" value="1"/>
</dbReference>
<keyword evidence="5 8" id="KW-1133">Transmembrane helix</keyword>
<evidence type="ECO:0000256" key="1">
    <source>
        <dbReference type="ARBA" id="ARBA00004651"/>
    </source>
</evidence>
<evidence type="ECO:0000256" key="2">
    <source>
        <dbReference type="ARBA" id="ARBA00005327"/>
    </source>
</evidence>
<keyword evidence="3" id="KW-1003">Cell membrane</keyword>
<keyword evidence="7 9" id="KW-0675">Receptor</keyword>
<dbReference type="GO" id="GO:0008527">
    <property type="term" value="F:taste receptor activity"/>
    <property type="evidence" value="ECO:0007669"/>
    <property type="project" value="InterPro"/>
</dbReference>
<dbReference type="EMBL" id="MF625602">
    <property type="protein sequence ID" value="AXY83429.1"/>
    <property type="molecule type" value="mRNA"/>
</dbReference>
<feature type="transmembrane region" description="Helical" evidence="8">
    <location>
        <begin position="154"/>
        <end position="174"/>
    </location>
</feature>
<dbReference type="InterPro" id="IPR009318">
    <property type="entry name" value="Gustatory_rcpt"/>
</dbReference>
<reference evidence="9" key="1">
    <citation type="submission" date="2017-08" db="EMBL/GenBank/DDBJ databases">
        <title>Analysis of the Antennal Transcriptome and Chemosensory-related Genes of Conopomorpha sinensis Bradley (Lepidoptera: Gracilariidae).</title>
        <authorList>
            <person name="Li P."/>
            <person name="Liu Y."/>
            <person name="Wang S."/>
            <person name="Sun H."/>
        </authorList>
    </citation>
    <scope>NUCLEOTIDE SEQUENCE</scope>
</reference>
<feature type="transmembrane region" description="Helical" evidence="8">
    <location>
        <begin position="57"/>
        <end position="79"/>
    </location>
</feature>
<feature type="transmembrane region" description="Helical" evidence="8">
    <location>
        <begin position="99"/>
        <end position="119"/>
    </location>
</feature>
<sequence length="421" mass="48009">MEPIAKENVRVRSIVKNVYEENKYMLPHLPKTDEFLTTMNSLFDALRFLAIPVRGGYFVLACSVIHFGLLAAIETGAIYKVIKVLAGLTLYSTGNRSVVARVSGSIFYGNAAVSLVLMFRLRRSWTDISSTWAHTERCWGLIGPSRDKRLRPKMIFVIIFMAIGTVAEHVMSMISNVGLDCPWSEFLERYILNSHAFILIQSDYNSRLGVALFVVNKTATIIWNLQDLIIILISMGLSSRYRRLNLCVQELEGQLSSRRRKSDYEEYIQQQTWRRIREAYVRQAALVRSVDKELGPLLLLSNSNNFYFICLQLFLGIGGQKSNIIDKSYVLVSIVWLLLRACTVVLTAANINIESKVALKSLYSCPKECFNIEVQRLQNQLSRDSVALSGMGFFYLDRNMLLDVASAIFRYELVLLEFDKN</sequence>
<evidence type="ECO:0000256" key="7">
    <source>
        <dbReference type="ARBA" id="ARBA00023170"/>
    </source>
</evidence>
<comment type="similarity">
    <text evidence="2">Belongs to the insect chemoreceptor superfamily. Gustatory receptor (GR) family. Gr5a subfamily.</text>
</comment>
<feature type="transmembrane region" description="Helical" evidence="8">
    <location>
        <begin position="210"/>
        <end position="233"/>
    </location>
</feature>
<dbReference type="AlphaFoldDB" id="A0A3Q8HE89"/>
<keyword evidence="4 8" id="KW-0812">Transmembrane</keyword>
<proteinExistence type="evidence at transcript level"/>
<dbReference type="PANTHER" id="PTHR21421:SF29">
    <property type="entry name" value="GUSTATORY RECEPTOR 5A FOR TREHALOSE-RELATED"/>
    <property type="match status" value="1"/>
</dbReference>
<feature type="transmembrane region" description="Helical" evidence="8">
    <location>
        <begin position="329"/>
        <end position="351"/>
    </location>
</feature>
<evidence type="ECO:0000256" key="4">
    <source>
        <dbReference type="ARBA" id="ARBA00022692"/>
    </source>
</evidence>
<evidence type="ECO:0000256" key="6">
    <source>
        <dbReference type="ARBA" id="ARBA00023136"/>
    </source>
</evidence>
<keyword evidence="6 8" id="KW-0472">Membrane</keyword>
<evidence type="ECO:0000313" key="9">
    <source>
        <dbReference type="EMBL" id="AXY83429.1"/>
    </source>
</evidence>
<dbReference type="GO" id="GO:0050916">
    <property type="term" value="P:sensory perception of sweet taste"/>
    <property type="evidence" value="ECO:0007669"/>
    <property type="project" value="UniProtKB-ARBA"/>
</dbReference>